<evidence type="ECO:0000259" key="2">
    <source>
        <dbReference type="Pfam" id="PF00135"/>
    </source>
</evidence>
<keyword evidence="1" id="KW-0325">Glycoprotein</keyword>
<dbReference type="SUPFAM" id="SSF53474">
    <property type="entry name" value="alpha/beta-Hydrolases"/>
    <property type="match status" value="1"/>
</dbReference>
<reference evidence="3 4" key="1">
    <citation type="submission" date="2023-03" db="EMBL/GenBank/DDBJ databases">
        <title>High recombination rates correlate with genetic variation in Cardiocondyla obscurior ants.</title>
        <authorList>
            <person name="Errbii M."/>
        </authorList>
    </citation>
    <scope>NUCLEOTIDE SEQUENCE [LARGE SCALE GENOMIC DNA]</scope>
    <source>
        <strain evidence="3">Alpha-2009</strain>
        <tissue evidence="3">Whole body</tissue>
    </source>
</reference>
<keyword evidence="4" id="KW-1185">Reference proteome</keyword>
<dbReference type="InterPro" id="IPR029058">
    <property type="entry name" value="AB_hydrolase_fold"/>
</dbReference>
<dbReference type="Gene3D" id="3.40.50.1820">
    <property type="entry name" value="alpha/beta hydrolase"/>
    <property type="match status" value="1"/>
</dbReference>
<evidence type="ECO:0000313" key="4">
    <source>
        <dbReference type="Proteomes" id="UP001430953"/>
    </source>
</evidence>
<evidence type="ECO:0000313" key="3">
    <source>
        <dbReference type="EMBL" id="KAL0114826.1"/>
    </source>
</evidence>
<sequence length="99" mass="11772">MQAKVNQNPVWYYYFSYRGTQRLSNSMSGTTENYGVFHADDTLFVLSTPWVNPTTTQTDRNMQKQLIDFWIHFATENKHIISVLWYMKLNIKSHNTEKC</sequence>
<name>A0AAW2FKE2_9HYME</name>
<feature type="domain" description="Carboxylesterase type B" evidence="2">
    <location>
        <begin position="6"/>
        <end position="77"/>
    </location>
</feature>
<comment type="caution">
    <text evidence="3">The sequence shown here is derived from an EMBL/GenBank/DDBJ whole genome shotgun (WGS) entry which is preliminary data.</text>
</comment>
<proteinExistence type="predicted"/>
<dbReference type="Pfam" id="PF00135">
    <property type="entry name" value="COesterase"/>
    <property type="match status" value="1"/>
</dbReference>
<gene>
    <name evidence="3" type="ORF">PUN28_011871</name>
</gene>
<dbReference type="InterPro" id="IPR002018">
    <property type="entry name" value="CarbesteraseB"/>
</dbReference>
<dbReference type="AlphaFoldDB" id="A0AAW2FKE2"/>
<protein>
    <recommendedName>
        <fullName evidence="2">Carboxylesterase type B domain-containing protein</fullName>
    </recommendedName>
</protein>
<accession>A0AAW2FKE2</accession>
<organism evidence="3 4">
    <name type="scientific">Cardiocondyla obscurior</name>
    <dbReference type="NCBI Taxonomy" id="286306"/>
    <lineage>
        <taxon>Eukaryota</taxon>
        <taxon>Metazoa</taxon>
        <taxon>Ecdysozoa</taxon>
        <taxon>Arthropoda</taxon>
        <taxon>Hexapoda</taxon>
        <taxon>Insecta</taxon>
        <taxon>Pterygota</taxon>
        <taxon>Neoptera</taxon>
        <taxon>Endopterygota</taxon>
        <taxon>Hymenoptera</taxon>
        <taxon>Apocrita</taxon>
        <taxon>Aculeata</taxon>
        <taxon>Formicoidea</taxon>
        <taxon>Formicidae</taxon>
        <taxon>Myrmicinae</taxon>
        <taxon>Cardiocondyla</taxon>
    </lineage>
</organism>
<evidence type="ECO:0000256" key="1">
    <source>
        <dbReference type="ARBA" id="ARBA00023180"/>
    </source>
</evidence>
<dbReference type="EMBL" id="JADYXP020000011">
    <property type="protein sequence ID" value="KAL0114826.1"/>
    <property type="molecule type" value="Genomic_DNA"/>
</dbReference>
<dbReference type="Proteomes" id="UP001430953">
    <property type="component" value="Unassembled WGS sequence"/>
</dbReference>